<dbReference type="PROSITE" id="PS50110">
    <property type="entry name" value="RESPONSE_REGULATORY"/>
    <property type="match status" value="1"/>
</dbReference>
<dbReference type="InterPro" id="IPR036097">
    <property type="entry name" value="HisK_dim/P_sf"/>
</dbReference>
<dbReference type="Pfam" id="PF02518">
    <property type="entry name" value="HATPase_c"/>
    <property type="match status" value="1"/>
</dbReference>
<feature type="domain" description="Response regulatory" evidence="7">
    <location>
        <begin position="883"/>
        <end position="1005"/>
    </location>
</feature>
<keyword evidence="1 3" id="KW-0597">Phosphoprotein</keyword>
<organism evidence="8 9">
    <name type="scientific">Imshaugia aleurites</name>
    <dbReference type="NCBI Taxonomy" id="172621"/>
    <lineage>
        <taxon>Eukaryota</taxon>
        <taxon>Fungi</taxon>
        <taxon>Dikarya</taxon>
        <taxon>Ascomycota</taxon>
        <taxon>Pezizomycotina</taxon>
        <taxon>Lecanoromycetes</taxon>
        <taxon>OSLEUM clade</taxon>
        <taxon>Lecanoromycetidae</taxon>
        <taxon>Lecanorales</taxon>
        <taxon>Lecanorineae</taxon>
        <taxon>Parmeliaceae</taxon>
        <taxon>Imshaugia</taxon>
    </lineage>
</organism>
<dbReference type="GO" id="GO:0000155">
    <property type="term" value="F:phosphorelay sensor kinase activity"/>
    <property type="evidence" value="ECO:0007669"/>
    <property type="project" value="InterPro"/>
</dbReference>
<feature type="compositionally biased region" description="Acidic residues" evidence="4">
    <location>
        <begin position="154"/>
        <end position="172"/>
    </location>
</feature>
<feature type="region of interest" description="Disordered" evidence="4">
    <location>
        <begin position="124"/>
        <end position="256"/>
    </location>
</feature>
<dbReference type="OrthoDB" id="60033at2759"/>
<dbReference type="AlphaFoldDB" id="A0A8H3EFE8"/>
<evidence type="ECO:0000259" key="6">
    <source>
        <dbReference type="PROSITE" id="PS50109"/>
    </source>
</evidence>
<comment type="caution">
    <text evidence="8">The sequence shown here is derived from an EMBL/GenBank/DDBJ whole genome shotgun (WGS) entry which is preliminary data.</text>
</comment>
<feature type="transmembrane region" description="Helical" evidence="5">
    <location>
        <begin position="393"/>
        <end position="411"/>
    </location>
</feature>
<dbReference type="InterPro" id="IPR003594">
    <property type="entry name" value="HATPase_dom"/>
</dbReference>
<feature type="transmembrane region" description="Helical" evidence="5">
    <location>
        <begin position="88"/>
        <end position="110"/>
    </location>
</feature>
<dbReference type="SUPFAM" id="SSF47384">
    <property type="entry name" value="Homodimeric domain of signal transducing histidine kinase"/>
    <property type="match status" value="1"/>
</dbReference>
<dbReference type="CDD" id="cd00082">
    <property type="entry name" value="HisKA"/>
    <property type="match status" value="1"/>
</dbReference>
<evidence type="ECO:0000256" key="2">
    <source>
        <dbReference type="ARBA" id="ARBA00023012"/>
    </source>
</evidence>
<dbReference type="SUPFAM" id="SSF52172">
    <property type="entry name" value="CheY-like"/>
    <property type="match status" value="1"/>
</dbReference>
<dbReference type="EMBL" id="CAJPDT010000002">
    <property type="protein sequence ID" value="CAF9906161.1"/>
    <property type="molecule type" value="Genomic_DNA"/>
</dbReference>
<feature type="compositionally biased region" description="Polar residues" evidence="4">
    <location>
        <begin position="234"/>
        <end position="256"/>
    </location>
</feature>
<feature type="transmembrane region" description="Helical" evidence="5">
    <location>
        <begin position="16"/>
        <end position="37"/>
    </location>
</feature>
<feature type="transmembrane region" description="Helical" evidence="5">
    <location>
        <begin position="49"/>
        <end position="68"/>
    </location>
</feature>
<dbReference type="PRINTS" id="PR00344">
    <property type="entry name" value="BCTRLSENSOR"/>
</dbReference>
<feature type="transmembrane region" description="Helical" evidence="5">
    <location>
        <begin position="332"/>
        <end position="350"/>
    </location>
</feature>
<dbReference type="PANTHER" id="PTHR45339">
    <property type="entry name" value="HYBRID SIGNAL TRANSDUCTION HISTIDINE KINASE J"/>
    <property type="match status" value="1"/>
</dbReference>
<protein>
    <recommendedName>
        <fullName evidence="10">Histidine kinase</fullName>
    </recommendedName>
</protein>
<keyword evidence="9" id="KW-1185">Reference proteome</keyword>
<dbReference type="InterPro" id="IPR001789">
    <property type="entry name" value="Sig_transdc_resp-reg_receiver"/>
</dbReference>
<dbReference type="InterPro" id="IPR005330">
    <property type="entry name" value="MHYT_dom"/>
</dbReference>
<evidence type="ECO:0000256" key="3">
    <source>
        <dbReference type="PROSITE-ProRule" id="PRU00169"/>
    </source>
</evidence>
<evidence type="ECO:0000256" key="4">
    <source>
        <dbReference type="SAM" id="MobiDB-lite"/>
    </source>
</evidence>
<dbReference type="InterPro" id="IPR003661">
    <property type="entry name" value="HisK_dim/P_dom"/>
</dbReference>
<dbReference type="SMART" id="SM00387">
    <property type="entry name" value="HATPase_c"/>
    <property type="match status" value="1"/>
</dbReference>
<dbReference type="SMART" id="SM00448">
    <property type="entry name" value="REC"/>
    <property type="match status" value="1"/>
</dbReference>
<dbReference type="InterPro" id="IPR004358">
    <property type="entry name" value="Sig_transdc_His_kin-like_C"/>
</dbReference>
<keyword evidence="5" id="KW-0472">Membrane</keyword>
<sequence length="1008" mass="111515">MDQEATMRQLEPQWNAGLIAASIAISFLGAFTSTQLMCQARMSLSFSSVLIWTILGSLTFGFCSIWSLHFVAMLACELDLPIGIDVPLTLLSAVLAVFFTFAALASDLLWDTYMRSRRTNYRALRRERTSCSSTKRSKLNARHPSSERFLNHIEEEEGEEEGEREEREEHEEEPNNHHPKDSQSPQISRRPSEQDKNGAFQPDTPPETPPVSPKPAIHRDPGHKLLGLHLNGSAEPTSTKLSAQSPDRITPTRVESSDTAIGYTEYPWYQRRPSEQSISRRSDSFMGSTHSSFGLNNIMNLAYRGTAPAKNAFIATGEALYAGCTRRNIIKGFLWSLAITSMHYVGIAALRIPQGDFTLEPPFVILSALISWVVCLVGCILMSQIETHLTQQFLFAIVACTGVAAMHFTGMRAATFWSSAKPSSKRGYPPALAVAIGSIAITTCIAANFLLAHVATISRNKLAEIVMTRKELWRTIAQKENAEAAAAARSDFIASASHEIRTPLHHLQGYGDLLSRTELTEEGRILLYAIQHATKTLSLITNNVLDWSKLEKDAEAVCRPVALDMRTVCESILMLLPNKDDEADVNLMVVVPPNVPHSLFLDETYVQRILMNLLSNALKFTRSGYIMLSIEMENGKLVATVKDTGTGIPPSFLPQLFEPFKQATTRGSQRGTGLGMSIVKQLLHKMYGTIEVESRHPDTASVGQGQTGSTFTVTIPTSSSSTPDSEPLLTEVRPSIAVFHGDNERSFEGLRAAWETFGFDVVRVRSFSDLSDLEWKYVWADLAFLKGNPRCLQELLEQDRWQVLVPYDPQEALQRSPSVPSGPHLVRLQKPLLWHTFADQIAAVGEPSTNVALARMVRFAPQVDIVDAHDREQPQEATAKDSTILLVEDNPINQKMGKKMLTALKYQVLLADDGEEAIEQMMKHDATIDAVLMDQSMPVKDGVTATREIRAMEAAGTLSRRRPIIAVTAVVSAQAQALFKAAGADDFLTKPLSLSKLEQTLAIYLPQQ</sequence>
<keyword evidence="2" id="KW-0902">Two-component regulatory system</keyword>
<dbReference type="PROSITE" id="PS50109">
    <property type="entry name" value="HIS_KIN"/>
    <property type="match status" value="1"/>
</dbReference>
<feature type="compositionally biased region" description="Basic and acidic residues" evidence="4">
    <location>
        <begin position="144"/>
        <end position="153"/>
    </location>
</feature>
<feature type="domain" description="Histidine kinase" evidence="6">
    <location>
        <begin position="495"/>
        <end position="719"/>
    </location>
</feature>
<dbReference type="PANTHER" id="PTHR45339:SF1">
    <property type="entry name" value="HYBRID SIGNAL TRANSDUCTION HISTIDINE KINASE J"/>
    <property type="match status" value="1"/>
</dbReference>
<reference evidence="8" key="1">
    <citation type="submission" date="2021-03" db="EMBL/GenBank/DDBJ databases">
        <authorList>
            <person name="Tagirdzhanova G."/>
        </authorList>
    </citation>
    <scope>NUCLEOTIDE SEQUENCE</scope>
</reference>
<evidence type="ECO:0000256" key="1">
    <source>
        <dbReference type="ARBA" id="ARBA00022553"/>
    </source>
</evidence>
<name>A0A8H3EFE8_9LECA</name>
<proteinExistence type="predicted"/>
<dbReference type="InterPro" id="IPR011006">
    <property type="entry name" value="CheY-like_superfamily"/>
</dbReference>
<dbReference type="SUPFAM" id="SSF55874">
    <property type="entry name" value="ATPase domain of HSP90 chaperone/DNA topoisomerase II/histidine kinase"/>
    <property type="match status" value="1"/>
</dbReference>
<feature type="transmembrane region" description="Helical" evidence="5">
    <location>
        <begin position="431"/>
        <end position="451"/>
    </location>
</feature>
<evidence type="ECO:0000313" key="8">
    <source>
        <dbReference type="EMBL" id="CAF9906161.1"/>
    </source>
</evidence>
<feature type="compositionally biased region" description="Pro residues" evidence="4">
    <location>
        <begin position="203"/>
        <end position="213"/>
    </location>
</feature>
<dbReference type="Proteomes" id="UP000664534">
    <property type="component" value="Unassembled WGS sequence"/>
</dbReference>
<dbReference type="Pfam" id="PF03707">
    <property type="entry name" value="MHYT"/>
    <property type="match status" value="3"/>
</dbReference>
<dbReference type="Pfam" id="PF00072">
    <property type="entry name" value="Response_reg"/>
    <property type="match status" value="1"/>
</dbReference>
<evidence type="ECO:0000259" key="7">
    <source>
        <dbReference type="PROSITE" id="PS50110"/>
    </source>
</evidence>
<keyword evidence="5" id="KW-1133">Transmembrane helix</keyword>
<evidence type="ECO:0000256" key="5">
    <source>
        <dbReference type="SAM" id="Phobius"/>
    </source>
</evidence>
<evidence type="ECO:0000313" key="9">
    <source>
        <dbReference type="Proteomes" id="UP000664534"/>
    </source>
</evidence>
<gene>
    <name evidence="8" type="ORF">IMSHALPRED_004109</name>
</gene>
<evidence type="ECO:0008006" key="10">
    <source>
        <dbReference type="Google" id="ProtNLM"/>
    </source>
</evidence>
<dbReference type="Pfam" id="PF00512">
    <property type="entry name" value="HisKA"/>
    <property type="match status" value="1"/>
</dbReference>
<dbReference type="InterPro" id="IPR005467">
    <property type="entry name" value="His_kinase_dom"/>
</dbReference>
<dbReference type="SMART" id="SM00388">
    <property type="entry name" value="HisKA"/>
    <property type="match status" value="1"/>
</dbReference>
<feature type="modified residue" description="4-aspartylphosphate" evidence="3">
    <location>
        <position position="934"/>
    </location>
</feature>
<dbReference type="Gene3D" id="1.10.287.130">
    <property type="match status" value="1"/>
</dbReference>
<dbReference type="Gene3D" id="3.30.565.10">
    <property type="entry name" value="Histidine kinase-like ATPase, C-terminal domain"/>
    <property type="match status" value="1"/>
</dbReference>
<accession>A0A8H3EFE8</accession>
<dbReference type="CDD" id="cd17546">
    <property type="entry name" value="REC_hyHK_CKI1_RcsC-like"/>
    <property type="match status" value="1"/>
</dbReference>
<keyword evidence="5" id="KW-0812">Transmembrane</keyword>
<dbReference type="InterPro" id="IPR036890">
    <property type="entry name" value="HATPase_C_sf"/>
</dbReference>
<dbReference type="Gene3D" id="3.40.50.2300">
    <property type="match status" value="1"/>
</dbReference>
<feature type="transmembrane region" description="Helical" evidence="5">
    <location>
        <begin position="362"/>
        <end position="381"/>
    </location>
</feature>